<evidence type="ECO:0000256" key="2">
    <source>
        <dbReference type="ARBA" id="ARBA00005031"/>
    </source>
</evidence>
<dbReference type="InterPro" id="IPR036849">
    <property type="entry name" value="Enolase-like_C_sf"/>
</dbReference>
<evidence type="ECO:0000256" key="7">
    <source>
        <dbReference type="ARBA" id="ARBA00023239"/>
    </source>
</evidence>
<dbReference type="Proteomes" id="UP000076871">
    <property type="component" value="Unassembled WGS sequence"/>
</dbReference>
<keyword evidence="12" id="KW-1185">Reference proteome</keyword>
<dbReference type="InParanoid" id="A0A165EFL1"/>
<dbReference type="EC" id="4.2.1.11" evidence="4"/>
<dbReference type="PANTHER" id="PTHR11902:SF1">
    <property type="entry name" value="ENOLASE"/>
    <property type="match status" value="1"/>
</dbReference>
<evidence type="ECO:0000313" key="12">
    <source>
        <dbReference type="Proteomes" id="UP000076871"/>
    </source>
</evidence>
<feature type="domain" description="Enolase N-terminal" evidence="10">
    <location>
        <begin position="3"/>
        <end position="121"/>
    </location>
</feature>
<evidence type="ECO:0000259" key="9">
    <source>
        <dbReference type="SMART" id="SM01192"/>
    </source>
</evidence>
<dbReference type="InterPro" id="IPR000941">
    <property type="entry name" value="Enolase"/>
</dbReference>
<dbReference type="Gene3D" id="3.30.390.10">
    <property type="entry name" value="Enolase-like, N-terminal domain"/>
    <property type="match status" value="1"/>
</dbReference>
<feature type="domain" description="Enolase C-terminal TIM barrel" evidence="9">
    <location>
        <begin position="130"/>
        <end position="360"/>
    </location>
</feature>
<evidence type="ECO:0000256" key="5">
    <source>
        <dbReference type="ARBA" id="ARBA00022842"/>
    </source>
</evidence>
<dbReference type="GO" id="GO:0006096">
    <property type="term" value="P:glycolytic process"/>
    <property type="evidence" value="ECO:0007669"/>
    <property type="project" value="UniProtKB-UniPathway"/>
</dbReference>
<reference evidence="11 12" key="1">
    <citation type="journal article" date="2016" name="Mol. Biol. Evol.">
        <title>Comparative Genomics of Early-Diverging Mushroom-Forming Fungi Provides Insights into the Origins of Lignocellulose Decay Capabilities.</title>
        <authorList>
            <person name="Nagy L.G."/>
            <person name="Riley R."/>
            <person name="Tritt A."/>
            <person name="Adam C."/>
            <person name="Daum C."/>
            <person name="Floudas D."/>
            <person name="Sun H."/>
            <person name="Yadav J.S."/>
            <person name="Pangilinan J."/>
            <person name="Larsson K.H."/>
            <person name="Matsuura K."/>
            <person name="Barry K."/>
            <person name="Labutti K."/>
            <person name="Kuo R."/>
            <person name="Ohm R.A."/>
            <person name="Bhattacharya S.S."/>
            <person name="Shirouzu T."/>
            <person name="Yoshinaga Y."/>
            <person name="Martin F.M."/>
            <person name="Grigoriev I.V."/>
            <person name="Hibbett D.S."/>
        </authorList>
    </citation>
    <scope>NUCLEOTIDE SEQUENCE [LARGE SCALE GENOMIC DNA]</scope>
    <source>
        <strain evidence="11 12">93-53</strain>
    </source>
</reference>
<sequence length="361" mass="39290">MKVHHLIVMQIFDSHRNSTVEVDLYTKLFCTSVLSGASTDICEAVELRVMKAVANVNDTIALELIKFSLTVTVQKEIDDFLVKLDSTPNKGKLSANTILSVSIAIMMVGAAEKGVPLYQHLTDLTGVKPPFILLCPAFNVINGSSHVGNKLAFQEFMLLPTGMHSFTGVIKLGTERYHMLKKVISTKYGIDGGTVNISDEGGFTSNVSGAEESLELLAEVIKKAGYEGKIKIVLDVASSEFYKENANSDPTKWIPSIKLADLYMSYAWIHFMKNSSIQIVGDDLTTALEKKAYNGLLLKVNQIGTISGSIKVAQLMQSDGWGVMVLHRSGEMENMFIADLVVALSVGQIKSGAPAHSERVV</sequence>
<dbReference type="SMART" id="SM01193">
    <property type="entry name" value="Enolase_N"/>
    <property type="match status" value="1"/>
</dbReference>
<dbReference type="RefSeq" id="XP_040764694.1">
    <property type="nucleotide sequence ID" value="XM_040910700.1"/>
</dbReference>
<dbReference type="InterPro" id="IPR020811">
    <property type="entry name" value="Enolase_N"/>
</dbReference>
<comment type="similarity">
    <text evidence="3">Belongs to the enolase family.</text>
</comment>
<dbReference type="InterPro" id="IPR029017">
    <property type="entry name" value="Enolase-like_N"/>
</dbReference>
<evidence type="ECO:0000256" key="3">
    <source>
        <dbReference type="ARBA" id="ARBA00009604"/>
    </source>
</evidence>
<dbReference type="Pfam" id="PF00113">
    <property type="entry name" value="Enolase_C"/>
    <property type="match status" value="2"/>
</dbReference>
<comment type="catalytic activity">
    <reaction evidence="8">
        <text>(2R)-2-phosphoglycerate = phosphoenolpyruvate + H2O</text>
        <dbReference type="Rhea" id="RHEA:10164"/>
        <dbReference type="ChEBI" id="CHEBI:15377"/>
        <dbReference type="ChEBI" id="CHEBI:58289"/>
        <dbReference type="ChEBI" id="CHEBI:58702"/>
        <dbReference type="EC" id="4.2.1.11"/>
    </reaction>
</comment>
<evidence type="ECO:0000256" key="6">
    <source>
        <dbReference type="ARBA" id="ARBA00023152"/>
    </source>
</evidence>
<dbReference type="UniPathway" id="UPA00109">
    <property type="reaction ID" value="UER00187"/>
</dbReference>
<dbReference type="SUPFAM" id="SSF51604">
    <property type="entry name" value="Enolase C-terminal domain-like"/>
    <property type="match status" value="1"/>
</dbReference>
<keyword evidence="7" id="KW-0456">Lyase</keyword>
<evidence type="ECO:0000259" key="10">
    <source>
        <dbReference type="SMART" id="SM01193"/>
    </source>
</evidence>
<proteinExistence type="inferred from homology"/>
<dbReference type="AlphaFoldDB" id="A0A165EFL1"/>
<dbReference type="GO" id="GO:0004634">
    <property type="term" value="F:phosphopyruvate hydratase activity"/>
    <property type="evidence" value="ECO:0007669"/>
    <property type="project" value="UniProtKB-EC"/>
</dbReference>
<accession>A0A165EFL1</accession>
<dbReference type="GeneID" id="63827729"/>
<dbReference type="Gene3D" id="3.20.20.120">
    <property type="entry name" value="Enolase-like C-terminal domain"/>
    <property type="match status" value="2"/>
</dbReference>
<comment type="cofactor">
    <cofactor evidence="1">
        <name>Mg(2+)</name>
        <dbReference type="ChEBI" id="CHEBI:18420"/>
    </cofactor>
</comment>
<keyword evidence="5" id="KW-0460">Magnesium</keyword>
<gene>
    <name evidence="11" type="ORF">LAESUDRAFT_736566</name>
</gene>
<dbReference type="OrthoDB" id="1739814at2759"/>
<dbReference type="InterPro" id="IPR020810">
    <property type="entry name" value="Enolase_C"/>
</dbReference>
<dbReference type="GO" id="GO:0000015">
    <property type="term" value="C:phosphopyruvate hydratase complex"/>
    <property type="evidence" value="ECO:0007669"/>
    <property type="project" value="InterPro"/>
</dbReference>
<dbReference type="GO" id="GO:0000287">
    <property type="term" value="F:magnesium ion binding"/>
    <property type="evidence" value="ECO:0007669"/>
    <property type="project" value="InterPro"/>
</dbReference>
<dbReference type="SMART" id="SM01192">
    <property type="entry name" value="Enolase_C"/>
    <property type="match status" value="1"/>
</dbReference>
<keyword evidence="6" id="KW-0324">Glycolysis</keyword>
<protein>
    <recommendedName>
        <fullName evidence="4">phosphopyruvate hydratase</fullName>
        <ecNumber evidence="4">4.2.1.11</ecNumber>
    </recommendedName>
</protein>
<dbReference type="PROSITE" id="PS00164">
    <property type="entry name" value="ENOLASE"/>
    <property type="match status" value="1"/>
</dbReference>
<dbReference type="EMBL" id="KV427621">
    <property type="protein sequence ID" value="KZT06954.1"/>
    <property type="molecule type" value="Genomic_DNA"/>
</dbReference>
<dbReference type="PANTHER" id="PTHR11902">
    <property type="entry name" value="ENOLASE"/>
    <property type="match status" value="1"/>
</dbReference>
<evidence type="ECO:0000256" key="4">
    <source>
        <dbReference type="ARBA" id="ARBA00012058"/>
    </source>
</evidence>
<organism evidence="11 12">
    <name type="scientific">Laetiporus sulphureus 93-53</name>
    <dbReference type="NCBI Taxonomy" id="1314785"/>
    <lineage>
        <taxon>Eukaryota</taxon>
        <taxon>Fungi</taxon>
        <taxon>Dikarya</taxon>
        <taxon>Basidiomycota</taxon>
        <taxon>Agaricomycotina</taxon>
        <taxon>Agaricomycetes</taxon>
        <taxon>Polyporales</taxon>
        <taxon>Laetiporus</taxon>
    </lineage>
</organism>
<evidence type="ECO:0000313" key="11">
    <source>
        <dbReference type="EMBL" id="KZT06954.1"/>
    </source>
</evidence>
<name>A0A165EFL1_9APHY</name>
<dbReference type="PRINTS" id="PR00148">
    <property type="entry name" value="ENOLASE"/>
</dbReference>
<dbReference type="Pfam" id="PF03952">
    <property type="entry name" value="Enolase_N"/>
    <property type="match status" value="1"/>
</dbReference>
<evidence type="ECO:0000256" key="8">
    <source>
        <dbReference type="ARBA" id="ARBA00048333"/>
    </source>
</evidence>
<dbReference type="STRING" id="1314785.A0A165EFL1"/>
<dbReference type="InterPro" id="IPR020809">
    <property type="entry name" value="Enolase_CS"/>
</dbReference>
<dbReference type="SUPFAM" id="SSF54826">
    <property type="entry name" value="Enolase N-terminal domain-like"/>
    <property type="match status" value="1"/>
</dbReference>
<comment type="pathway">
    <text evidence="2">Carbohydrate degradation; glycolysis; pyruvate from D-glyceraldehyde 3-phosphate: step 4/5.</text>
</comment>
<evidence type="ECO:0000256" key="1">
    <source>
        <dbReference type="ARBA" id="ARBA00001946"/>
    </source>
</evidence>